<dbReference type="HOGENOM" id="CLU_019446_1_0_7"/>
<name>Q7M994_WOLSU</name>
<dbReference type="InterPro" id="IPR051539">
    <property type="entry name" value="T4SS-coupling_protein"/>
</dbReference>
<sequence length="603" mass="69344">MIFQKLGNHFIIVIFGMSLLLLIVSSIRAFVSSKNRFELATKDILKALFKRLSFVLLGAILAIPLFAISLSIYFEIPLLDTPIKIQKLIESIDSTNISKLRNEFWLCVAWALTPLSLALLYLFTPAKSTAYGRARWAEKSDIQKMGLNCERGFILARAWGKKIKYDTPLSTLVIAPPGTGKTSAIIIPNLLSIPNSQVVIDVKGEICSLTAGYRQKKLLNQVFIFNPFGEDSNFHFNPFNLERMSKLGFAEKTAIVRQVGSTIFPKPKDEKDSHWRETAKTFFEFAAMHNIEKYGYTTLYEIYRFPKKDWTDELEDKYFDEKEKREELGEEVNTFRLLLRQIAENETLHDNIRDDARRFLGTPANEFGSVLSTFSTKMSIFGDLRVKELTDQNSFMPERLREDNITLYIKCLEKDIPSLSPIIRILLETIVKELMSRESTDPKERIYLELDEVMRFGELDFMIELPSISRSYNLPNIFAAQSYAQIRKHYSQEDLEIMLDTVAYQVVFRANRQQAAEDISKEVGDFTAHKKTTSSQDIKILQSYSTSEEAKRLVTAQDILNIPKDKVLILATGHKATPILAQANFYFKDRTERQKTKIKKENK</sequence>
<comment type="subcellular location">
    <subcellularLocation>
        <location evidence="1">Cell membrane</location>
        <topology evidence="1">Multi-pass membrane protein</topology>
    </subcellularLocation>
</comment>
<keyword evidence="6 7" id="KW-0472">Membrane</keyword>
<evidence type="ECO:0000313" key="9">
    <source>
        <dbReference type="Proteomes" id="UP000000422"/>
    </source>
</evidence>
<keyword evidence="3" id="KW-1003">Cell membrane</keyword>
<dbReference type="eggNOG" id="COG3505">
    <property type="taxonomic scope" value="Bacteria"/>
</dbReference>
<protein>
    <submittedName>
        <fullName evidence="8">CONJUGAL TRANSFER PROTEIN (TRAG)</fullName>
    </submittedName>
</protein>
<keyword evidence="4 7" id="KW-0812">Transmembrane</keyword>
<dbReference type="Pfam" id="PF02534">
    <property type="entry name" value="T4SS-DNA_transf"/>
    <property type="match status" value="1"/>
</dbReference>
<keyword evidence="5 7" id="KW-1133">Transmembrane helix</keyword>
<dbReference type="SUPFAM" id="SSF52540">
    <property type="entry name" value="P-loop containing nucleoside triphosphate hydrolases"/>
    <property type="match status" value="1"/>
</dbReference>
<dbReference type="STRING" id="273121.WS1091"/>
<gene>
    <name evidence="8" type="ordered locus">WS1091</name>
</gene>
<dbReference type="EMBL" id="BX571660">
    <property type="protein sequence ID" value="CAE10185.1"/>
    <property type="molecule type" value="Genomic_DNA"/>
</dbReference>
<evidence type="ECO:0000256" key="7">
    <source>
        <dbReference type="SAM" id="Phobius"/>
    </source>
</evidence>
<dbReference type="GO" id="GO:0005886">
    <property type="term" value="C:plasma membrane"/>
    <property type="evidence" value="ECO:0007669"/>
    <property type="project" value="UniProtKB-SubCell"/>
</dbReference>
<evidence type="ECO:0000256" key="3">
    <source>
        <dbReference type="ARBA" id="ARBA00022475"/>
    </source>
</evidence>
<evidence type="ECO:0000313" key="8">
    <source>
        <dbReference type="EMBL" id="CAE10185.1"/>
    </source>
</evidence>
<organism evidence="9">
    <name type="scientific">Wolinella succinogenes (strain ATCC 29543 / DSM 1740 / CCUG 13145 / JCM 31913 / LMG 7466 / NCTC 11488 / FDC 602W)</name>
    <name type="common">Vibrio succinogenes</name>
    <dbReference type="NCBI Taxonomy" id="273121"/>
    <lineage>
        <taxon>Bacteria</taxon>
        <taxon>Pseudomonadati</taxon>
        <taxon>Campylobacterota</taxon>
        <taxon>Epsilonproteobacteria</taxon>
        <taxon>Campylobacterales</taxon>
        <taxon>Helicobacteraceae</taxon>
        <taxon>Wolinella</taxon>
    </lineage>
</organism>
<dbReference type="AlphaFoldDB" id="Q7M994"/>
<evidence type="ECO:0000256" key="1">
    <source>
        <dbReference type="ARBA" id="ARBA00004651"/>
    </source>
</evidence>
<reference evidence="8 9" key="1">
    <citation type="journal article" date="2003" name="Proc. Natl. Acad. Sci. U.S.A.">
        <title>Complete genome sequence and analysis of Wolinella succinogenes.</title>
        <authorList>
            <person name="Baar C."/>
            <person name="Eppinger M."/>
            <person name="Raddatz G."/>
            <person name="Simon JM."/>
            <person name="Lanz C."/>
            <person name="Klimmek O."/>
            <person name="Nandakumar R."/>
            <person name="Gross R."/>
            <person name="Rosinus A."/>
            <person name="Keller H."/>
            <person name="Jagtap P."/>
            <person name="Linke B."/>
            <person name="Meyer F."/>
            <person name="Lederer H."/>
            <person name="Schuster S.C."/>
        </authorList>
    </citation>
    <scope>NUCLEOTIDE SEQUENCE [LARGE SCALE GENOMIC DNA]</scope>
    <source>
        <strain evidence="9">ATCC 29543 / DSM 1740 / CCUG 13145 / JCM 31913 / LMG 7466 / NCTC 11488 / FDC 602W</strain>
    </source>
</reference>
<feature type="transmembrane region" description="Helical" evidence="7">
    <location>
        <begin position="6"/>
        <end position="31"/>
    </location>
</feature>
<dbReference type="PANTHER" id="PTHR37937:SF1">
    <property type="entry name" value="CONJUGATIVE TRANSFER: DNA TRANSPORT"/>
    <property type="match status" value="1"/>
</dbReference>
<dbReference type="KEGG" id="wsu:WS1091"/>
<comment type="similarity">
    <text evidence="2">Belongs to the VirD4/TraG family.</text>
</comment>
<accession>Q7M994</accession>
<dbReference type="PANTHER" id="PTHR37937">
    <property type="entry name" value="CONJUGATIVE TRANSFER: DNA TRANSPORT"/>
    <property type="match status" value="1"/>
</dbReference>
<dbReference type="Proteomes" id="UP000000422">
    <property type="component" value="Chromosome"/>
</dbReference>
<dbReference type="InterPro" id="IPR027417">
    <property type="entry name" value="P-loop_NTPase"/>
</dbReference>
<dbReference type="RefSeq" id="WP_011138977.1">
    <property type="nucleotide sequence ID" value="NC_005090.1"/>
</dbReference>
<evidence type="ECO:0000256" key="6">
    <source>
        <dbReference type="ARBA" id="ARBA00023136"/>
    </source>
</evidence>
<evidence type="ECO:0000256" key="5">
    <source>
        <dbReference type="ARBA" id="ARBA00022989"/>
    </source>
</evidence>
<keyword evidence="9" id="KW-1185">Reference proteome</keyword>
<dbReference type="Gene3D" id="3.40.50.300">
    <property type="entry name" value="P-loop containing nucleotide triphosphate hydrolases"/>
    <property type="match status" value="1"/>
</dbReference>
<dbReference type="InterPro" id="IPR003688">
    <property type="entry name" value="TraG/VirD4"/>
</dbReference>
<evidence type="ECO:0000256" key="4">
    <source>
        <dbReference type="ARBA" id="ARBA00022692"/>
    </source>
</evidence>
<evidence type="ECO:0000256" key="2">
    <source>
        <dbReference type="ARBA" id="ARBA00008806"/>
    </source>
</evidence>
<dbReference type="CDD" id="cd01127">
    <property type="entry name" value="TrwB_TraG_TraD_VirD4"/>
    <property type="match status" value="2"/>
</dbReference>
<feature type="transmembrane region" description="Helical" evidence="7">
    <location>
        <begin position="52"/>
        <end position="74"/>
    </location>
</feature>
<proteinExistence type="inferred from homology"/>